<dbReference type="GO" id="GO:0005886">
    <property type="term" value="C:plasma membrane"/>
    <property type="evidence" value="ECO:0007669"/>
    <property type="project" value="UniProtKB-SubCell"/>
</dbReference>
<evidence type="ECO:0000313" key="20">
    <source>
        <dbReference type="Proteomes" id="UP000093694"/>
    </source>
</evidence>
<protein>
    <recommendedName>
        <fullName evidence="3">histidine kinase</fullName>
        <ecNumber evidence="3">2.7.13.3</ecNumber>
    </recommendedName>
</protein>
<dbReference type="EMBL" id="LROR01000059">
    <property type="protein sequence ID" value="OBR92280.1"/>
    <property type="molecule type" value="Genomic_DNA"/>
</dbReference>
<evidence type="ECO:0000256" key="1">
    <source>
        <dbReference type="ARBA" id="ARBA00000085"/>
    </source>
</evidence>
<sequence>MKLKKWLILSHLAVMLTPIILALILFVIINGYNRNTQVMNYISTMGKFKAYEKVLDDPNIYDGSSLMNKKFVMDEDKSSVAIEVYNAMGQQIYSSDDNMLGYIDKSELYSDLYKIQTGTKANTLKMPVFKDSKLVGLYKIVMTRDDFIEAVNYRTVLVILCFIFMVLVVFALVVILLNKKFNKPIKLLIEGMNKFAVGDEDNLNYKCSDEIGELINHFNNMKNDIEEKRKTIELQQKSKEYMISAISHDLKTPLTAIRAYAESMECEEGLDMKDLKNKVSIILHKSDYMKNMIDDLMMYNLLTTDYKMKFVELEGSELFEMLFSGYDKSCEKKEIKLTSNIEVNGKYNVDVRQMTRVIDNLMANAFRYTKEGGAIYMGAFSPDEELPNWLEINFQNEIRSWKEKRLLILIKNEGSGIKDKEKEKVFMPFYQSDDSRSKNMWKGVGLGLSIVRLVIQKHGGEVKVFSEENSTVFICAIPMIKNQIDIEGRNLL</sequence>
<gene>
    <name evidence="17" type="primary">yycG_2</name>
    <name evidence="18" type="synonym">yycG_8</name>
    <name evidence="18" type="ORF">CLCOS_30800</name>
    <name evidence="17" type="ORF">WX73_00989</name>
</gene>
<evidence type="ECO:0000256" key="4">
    <source>
        <dbReference type="ARBA" id="ARBA00022475"/>
    </source>
</evidence>
<evidence type="ECO:0000256" key="13">
    <source>
        <dbReference type="ARBA" id="ARBA00023136"/>
    </source>
</evidence>
<proteinExistence type="predicted"/>
<dbReference type="InterPro" id="IPR003660">
    <property type="entry name" value="HAMP_dom"/>
</dbReference>
<evidence type="ECO:0000256" key="12">
    <source>
        <dbReference type="ARBA" id="ARBA00023012"/>
    </source>
</evidence>
<keyword evidence="7 14" id="KW-0812">Transmembrane</keyword>
<dbReference type="Proteomes" id="UP000093694">
    <property type="component" value="Unassembled WGS sequence"/>
</dbReference>
<comment type="caution">
    <text evidence="17">The sequence shown here is derived from an EMBL/GenBank/DDBJ whole genome shotgun (WGS) entry which is preliminary data.</text>
</comment>
<keyword evidence="8" id="KW-0547">Nucleotide-binding</keyword>
<dbReference type="RefSeq" id="WP_063601573.1">
    <property type="nucleotide sequence ID" value="NZ_LITQ01000020.1"/>
</dbReference>
<evidence type="ECO:0000256" key="9">
    <source>
        <dbReference type="ARBA" id="ARBA00022777"/>
    </source>
</evidence>
<comment type="subcellular location">
    <subcellularLocation>
        <location evidence="2">Cell membrane</location>
        <topology evidence="2">Multi-pass membrane protein</topology>
    </subcellularLocation>
</comment>
<accession>A0A166SM20</accession>
<dbReference type="SMART" id="SM00388">
    <property type="entry name" value="HisKA"/>
    <property type="match status" value="1"/>
</dbReference>
<dbReference type="PROSITE" id="PS50885">
    <property type="entry name" value="HAMP"/>
    <property type="match status" value="1"/>
</dbReference>
<dbReference type="SUPFAM" id="SSF55874">
    <property type="entry name" value="ATPase domain of HSP90 chaperone/DNA topoisomerase II/histidine kinase"/>
    <property type="match status" value="1"/>
</dbReference>
<dbReference type="InterPro" id="IPR050398">
    <property type="entry name" value="HssS/ArlS-like"/>
</dbReference>
<dbReference type="AlphaFoldDB" id="A0A166SM20"/>
<dbReference type="SMART" id="SM00387">
    <property type="entry name" value="HATPase_c"/>
    <property type="match status" value="1"/>
</dbReference>
<dbReference type="EC" id="2.7.13.3" evidence="3"/>
<dbReference type="SUPFAM" id="SSF47384">
    <property type="entry name" value="Homodimeric domain of signal transducing histidine kinase"/>
    <property type="match status" value="1"/>
</dbReference>
<dbReference type="GO" id="GO:0005524">
    <property type="term" value="F:ATP binding"/>
    <property type="evidence" value="ECO:0007669"/>
    <property type="project" value="UniProtKB-KW"/>
</dbReference>
<evidence type="ECO:0000256" key="7">
    <source>
        <dbReference type="ARBA" id="ARBA00022692"/>
    </source>
</evidence>
<keyword evidence="10" id="KW-0067">ATP-binding</keyword>
<evidence type="ECO:0000256" key="10">
    <source>
        <dbReference type="ARBA" id="ARBA00022840"/>
    </source>
</evidence>
<dbReference type="InterPro" id="IPR003661">
    <property type="entry name" value="HisK_dim/P_dom"/>
</dbReference>
<reference evidence="18 20" key="2">
    <citation type="journal article" date="2016" name="Front. Microbiol.">
        <title>Industrial Acetogenic Biocatalysts: A Comparative Metabolic and Genomic Analysis.</title>
        <authorList>
            <person name="Bengelsdorf F."/>
            <person name="Poehlein A."/>
            <person name="Sonja S."/>
            <person name="Erz C."/>
            <person name="Hummel T."/>
            <person name="Hoffmeister S."/>
            <person name="Daniel R."/>
            <person name="Durre P."/>
        </authorList>
    </citation>
    <scope>NUCLEOTIDE SEQUENCE [LARGE SCALE GENOMIC DNA]</scope>
    <source>
        <strain evidence="18 20">PTA-10522</strain>
    </source>
</reference>
<dbReference type="PANTHER" id="PTHR45528:SF1">
    <property type="entry name" value="SENSOR HISTIDINE KINASE CPXA"/>
    <property type="match status" value="1"/>
</dbReference>
<keyword evidence="12" id="KW-0902">Two-component regulatory system</keyword>
<reference evidence="17 19" key="1">
    <citation type="journal article" date="2015" name="Biotechnol. Bioeng.">
        <title>Genome sequence and phenotypic characterization of Caulobacter segnis.</title>
        <authorList>
            <person name="Patel S."/>
            <person name="Fletcher B."/>
            <person name="Scott D.C."/>
            <person name="Ely B."/>
        </authorList>
    </citation>
    <scope>NUCLEOTIDE SEQUENCE [LARGE SCALE GENOMIC DNA]</scope>
    <source>
        <strain evidence="17 19">PS02</strain>
    </source>
</reference>
<keyword evidence="5" id="KW-0597">Phosphoprotein</keyword>
<evidence type="ECO:0000259" key="16">
    <source>
        <dbReference type="PROSITE" id="PS50885"/>
    </source>
</evidence>
<dbReference type="InterPro" id="IPR036890">
    <property type="entry name" value="HATPase_C_sf"/>
</dbReference>
<dbReference type="Gene3D" id="1.10.287.130">
    <property type="match status" value="1"/>
</dbReference>
<feature type="transmembrane region" description="Helical" evidence="14">
    <location>
        <begin position="7"/>
        <end position="29"/>
    </location>
</feature>
<evidence type="ECO:0000313" key="19">
    <source>
        <dbReference type="Proteomes" id="UP000077384"/>
    </source>
</evidence>
<keyword evidence="6 17" id="KW-0808">Transferase</keyword>
<dbReference type="CDD" id="cd06225">
    <property type="entry name" value="HAMP"/>
    <property type="match status" value="1"/>
</dbReference>
<keyword evidence="4" id="KW-1003">Cell membrane</keyword>
<dbReference type="EMBL" id="LITQ01000020">
    <property type="protein sequence ID" value="OAA92510.1"/>
    <property type="molecule type" value="Genomic_DNA"/>
</dbReference>
<evidence type="ECO:0000313" key="18">
    <source>
        <dbReference type="EMBL" id="OBR92280.1"/>
    </source>
</evidence>
<evidence type="ECO:0000256" key="2">
    <source>
        <dbReference type="ARBA" id="ARBA00004651"/>
    </source>
</evidence>
<dbReference type="InterPro" id="IPR005467">
    <property type="entry name" value="His_kinase_dom"/>
</dbReference>
<dbReference type="CDD" id="cd00075">
    <property type="entry name" value="HATPase"/>
    <property type="match status" value="1"/>
</dbReference>
<evidence type="ECO:0000256" key="3">
    <source>
        <dbReference type="ARBA" id="ARBA00012438"/>
    </source>
</evidence>
<dbReference type="InterPro" id="IPR003594">
    <property type="entry name" value="HATPase_dom"/>
</dbReference>
<name>A0A166SM20_9CLOT</name>
<dbReference type="Gene3D" id="3.30.565.10">
    <property type="entry name" value="Histidine kinase-like ATPase, C-terminal domain"/>
    <property type="match status" value="1"/>
</dbReference>
<feature type="transmembrane region" description="Helical" evidence="14">
    <location>
        <begin position="156"/>
        <end position="177"/>
    </location>
</feature>
<feature type="domain" description="HAMP" evidence="16">
    <location>
        <begin position="179"/>
        <end position="230"/>
    </location>
</feature>
<keyword evidence="13 14" id="KW-0472">Membrane</keyword>
<evidence type="ECO:0000313" key="17">
    <source>
        <dbReference type="EMBL" id="OAA92510.1"/>
    </source>
</evidence>
<organism evidence="17 19">
    <name type="scientific">Clostridium coskatii</name>
    <dbReference type="NCBI Taxonomy" id="1705578"/>
    <lineage>
        <taxon>Bacteria</taxon>
        <taxon>Bacillati</taxon>
        <taxon>Bacillota</taxon>
        <taxon>Clostridia</taxon>
        <taxon>Eubacteriales</taxon>
        <taxon>Clostridiaceae</taxon>
        <taxon>Clostridium</taxon>
    </lineage>
</organism>
<dbReference type="Proteomes" id="UP000077384">
    <property type="component" value="Unassembled WGS sequence"/>
</dbReference>
<feature type="domain" description="Histidine kinase" evidence="15">
    <location>
        <begin position="245"/>
        <end position="481"/>
    </location>
</feature>
<dbReference type="PRINTS" id="PR00344">
    <property type="entry name" value="BCTRLSENSOR"/>
</dbReference>
<keyword evidence="20" id="KW-1185">Reference proteome</keyword>
<keyword evidence="11 14" id="KW-1133">Transmembrane helix</keyword>
<dbReference type="PANTHER" id="PTHR45528">
    <property type="entry name" value="SENSOR HISTIDINE KINASE CPXA"/>
    <property type="match status" value="1"/>
</dbReference>
<evidence type="ECO:0000256" key="5">
    <source>
        <dbReference type="ARBA" id="ARBA00022553"/>
    </source>
</evidence>
<dbReference type="Gene3D" id="6.10.340.10">
    <property type="match status" value="1"/>
</dbReference>
<dbReference type="CDD" id="cd00082">
    <property type="entry name" value="HisKA"/>
    <property type="match status" value="1"/>
</dbReference>
<dbReference type="InterPro" id="IPR004358">
    <property type="entry name" value="Sig_transdc_His_kin-like_C"/>
</dbReference>
<evidence type="ECO:0000256" key="8">
    <source>
        <dbReference type="ARBA" id="ARBA00022741"/>
    </source>
</evidence>
<dbReference type="PROSITE" id="PS50109">
    <property type="entry name" value="HIS_KIN"/>
    <property type="match status" value="1"/>
</dbReference>
<evidence type="ECO:0000256" key="6">
    <source>
        <dbReference type="ARBA" id="ARBA00022679"/>
    </source>
</evidence>
<evidence type="ECO:0000259" key="15">
    <source>
        <dbReference type="PROSITE" id="PS50109"/>
    </source>
</evidence>
<keyword evidence="9 17" id="KW-0418">Kinase</keyword>
<dbReference type="Pfam" id="PF00672">
    <property type="entry name" value="HAMP"/>
    <property type="match status" value="1"/>
</dbReference>
<dbReference type="Pfam" id="PF00512">
    <property type="entry name" value="HisKA"/>
    <property type="match status" value="1"/>
</dbReference>
<evidence type="ECO:0000256" key="14">
    <source>
        <dbReference type="SAM" id="Phobius"/>
    </source>
</evidence>
<comment type="catalytic activity">
    <reaction evidence="1">
        <text>ATP + protein L-histidine = ADP + protein N-phospho-L-histidine.</text>
        <dbReference type="EC" id="2.7.13.3"/>
    </reaction>
</comment>
<dbReference type="SUPFAM" id="SSF158472">
    <property type="entry name" value="HAMP domain-like"/>
    <property type="match status" value="1"/>
</dbReference>
<dbReference type="InterPro" id="IPR036097">
    <property type="entry name" value="HisK_dim/P_sf"/>
</dbReference>
<dbReference type="Pfam" id="PF02518">
    <property type="entry name" value="HATPase_c"/>
    <property type="match status" value="1"/>
</dbReference>
<dbReference type="GO" id="GO:0000155">
    <property type="term" value="F:phosphorelay sensor kinase activity"/>
    <property type="evidence" value="ECO:0007669"/>
    <property type="project" value="InterPro"/>
</dbReference>
<dbReference type="PATRIC" id="fig|1705578.3.peg.1380"/>
<evidence type="ECO:0000256" key="11">
    <source>
        <dbReference type="ARBA" id="ARBA00022989"/>
    </source>
</evidence>